<name>A0A1B6M9R9_9HEMI</name>
<feature type="compositionally biased region" description="Polar residues" evidence="1">
    <location>
        <begin position="198"/>
        <end position="210"/>
    </location>
</feature>
<feature type="region of interest" description="Disordered" evidence="1">
    <location>
        <begin position="137"/>
        <end position="234"/>
    </location>
</feature>
<gene>
    <name evidence="2" type="ORF">g.17056</name>
</gene>
<feature type="compositionally biased region" description="Polar residues" evidence="1">
    <location>
        <begin position="21"/>
        <end position="45"/>
    </location>
</feature>
<organism evidence="2">
    <name type="scientific">Graphocephala atropunctata</name>
    <dbReference type="NCBI Taxonomy" id="36148"/>
    <lineage>
        <taxon>Eukaryota</taxon>
        <taxon>Metazoa</taxon>
        <taxon>Ecdysozoa</taxon>
        <taxon>Arthropoda</taxon>
        <taxon>Hexapoda</taxon>
        <taxon>Insecta</taxon>
        <taxon>Pterygota</taxon>
        <taxon>Neoptera</taxon>
        <taxon>Paraneoptera</taxon>
        <taxon>Hemiptera</taxon>
        <taxon>Auchenorrhyncha</taxon>
        <taxon>Membracoidea</taxon>
        <taxon>Cicadellidae</taxon>
        <taxon>Cicadellinae</taxon>
        <taxon>Cicadellini</taxon>
        <taxon>Graphocephala</taxon>
    </lineage>
</organism>
<feature type="compositionally biased region" description="Basic and acidic residues" evidence="1">
    <location>
        <begin position="137"/>
        <end position="187"/>
    </location>
</feature>
<accession>A0A1B6M9R9</accession>
<reference evidence="2" key="1">
    <citation type="submission" date="2015-11" db="EMBL/GenBank/DDBJ databases">
        <title>De novo transcriptome assembly of four potential Pierce s Disease insect vectors from Arizona vineyards.</title>
        <authorList>
            <person name="Tassone E.E."/>
        </authorList>
    </citation>
    <scope>NUCLEOTIDE SEQUENCE</scope>
</reference>
<feature type="compositionally biased region" description="Basic and acidic residues" evidence="1">
    <location>
        <begin position="211"/>
        <end position="234"/>
    </location>
</feature>
<proteinExistence type="predicted"/>
<sequence>MGMRNEEARARRRRMLKEELSLTSVPDSEQENTATARPSRSQNPTLSNHFLWTVVERSQVGDGSFPHLTRYHEKPDIHGRDFEKVTYVLHMGKGTEIEKESLAKETQTSFITGISKTVTWPSDKRTSLVEVQEEVVPREEFEGSKEEKPFEESVKRSKSEEMMKRRRERTPGKLIRDFYCKPKDRSRSPKKPSIRSGGSDSENNVQQIIDTTEKETTERVKTEAEKRRGNKQDRWKLRAGAENVFVALRESQMLNSKSKIIKSETRKFHEIRNRRCGSTESLLKTASGSNRYLYVSNRSKRRLVKDSEEN</sequence>
<dbReference type="AlphaFoldDB" id="A0A1B6M9R9"/>
<dbReference type="EMBL" id="GEBQ01007294">
    <property type="protein sequence ID" value="JAT32683.1"/>
    <property type="molecule type" value="Transcribed_RNA"/>
</dbReference>
<protein>
    <submittedName>
        <fullName evidence="2">Uncharacterized protein</fullName>
    </submittedName>
</protein>
<evidence type="ECO:0000313" key="2">
    <source>
        <dbReference type="EMBL" id="JAT32683.1"/>
    </source>
</evidence>
<evidence type="ECO:0000256" key="1">
    <source>
        <dbReference type="SAM" id="MobiDB-lite"/>
    </source>
</evidence>
<feature type="region of interest" description="Disordered" evidence="1">
    <location>
        <begin position="17"/>
        <end position="45"/>
    </location>
</feature>